<dbReference type="EMBL" id="BLLF01002246">
    <property type="protein sequence ID" value="GFH23320.1"/>
    <property type="molecule type" value="Genomic_DNA"/>
</dbReference>
<dbReference type="Proteomes" id="UP000485058">
    <property type="component" value="Unassembled WGS sequence"/>
</dbReference>
<keyword evidence="8" id="KW-1185">Reference proteome</keyword>
<dbReference type="GO" id="GO:0046872">
    <property type="term" value="F:metal ion binding"/>
    <property type="evidence" value="ECO:0007669"/>
    <property type="project" value="UniProtKB-KW"/>
</dbReference>
<dbReference type="PANTHER" id="PTHR13407">
    <property type="entry name" value="RNF121 PROTEIN"/>
    <property type="match status" value="1"/>
</dbReference>
<evidence type="ECO:0000313" key="8">
    <source>
        <dbReference type="Proteomes" id="UP000485058"/>
    </source>
</evidence>
<dbReference type="GO" id="GO:0036503">
    <property type="term" value="P:ERAD pathway"/>
    <property type="evidence" value="ECO:0007669"/>
    <property type="project" value="TreeGrafter"/>
</dbReference>
<evidence type="ECO:0000256" key="5">
    <source>
        <dbReference type="ARBA" id="ARBA00023136"/>
    </source>
</evidence>
<keyword evidence="4" id="KW-1133">Transmembrane helix</keyword>
<evidence type="ECO:0000256" key="1">
    <source>
        <dbReference type="ARBA" id="ARBA00004141"/>
    </source>
</evidence>
<organism evidence="7 8">
    <name type="scientific">Haematococcus lacustris</name>
    <name type="common">Green alga</name>
    <name type="synonym">Haematococcus pluvialis</name>
    <dbReference type="NCBI Taxonomy" id="44745"/>
    <lineage>
        <taxon>Eukaryota</taxon>
        <taxon>Viridiplantae</taxon>
        <taxon>Chlorophyta</taxon>
        <taxon>core chlorophytes</taxon>
        <taxon>Chlorophyceae</taxon>
        <taxon>CS clade</taxon>
        <taxon>Chlamydomonadales</taxon>
        <taxon>Haematococcaceae</taxon>
        <taxon>Haematococcus</taxon>
    </lineage>
</organism>
<name>A0A699ZQ78_HAELA</name>
<dbReference type="AlphaFoldDB" id="A0A699ZQ78"/>
<evidence type="ECO:0000256" key="4">
    <source>
        <dbReference type="ARBA" id="ARBA00022989"/>
    </source>
</evidence>
<comment type="subcellular location">
    <subcellularLocation>
        <location evidence="1">Membrane</location>
        <topology evidence="1">Multi-pass membrane protein</topology>
    </subcellularLocation>
</comment>
<keyword evidence="2" id="KW-0812">Transmembrane</keyword>
<protein>
    <submittedName>
        <fullName evidence="7">Uncharacterized protein</fullName>
    </submittedName>
</protein>
<sequence length="212" mass="22071">MLLELLGAGPMLRLLLPKGTSLDVLWYGLYFGVLGRDCAEVASDRMACALGTQGRRLLNTANSCGICGNELQDFSHLGEDTVQPLPREASGRKVVKTGQPVPSSHCCVCGVLAHRLGCLCKQKGPSACPLTASSLPSQYDSNAGLSALSGGVEPAHPGGAVGPVSLHCTAPSPPPHPPPRSTIFGARQHHHPSFGCRQHDAHSPSFAAGLDK</sequence>
<feature type="region of interest" description="Disordered" evidence="6">
    <location>
        <begin position="193"/>
        <end position="212"/>
    </location>
</feature>
<dbReference type="PANTHER" id="PTHR13407:SF0">
    <property type="entry name" value="FI05221P"/>
    <property type="match status" value="1"/>
</dbReference>
<dbReference type="GO" id="GO:0005789">
    <property type="term" value="C:endoplasmic reticulum membrane"/>
    <property type="evidence" value="ECO:0007669"/>
    <property type="project" value="TreeGrafter"/>
</dbReference>
<evidence type="ECO:0000256" key="6">
    <source>
        <dbReference type="SAM" id="MobiDB-lite"/>
    </source>
</evidence>
<evidence type="ECO:0000256" key="3">
    <source>
        <dbReference type="ARBA" id="ARBA00022723"/>
    </source>
</evidence>
<keyword evidence="5" id="KW-0472">Membrane</keyword>
<proteinExistence type="predicted"/>
<keyword evidence="3" id="KW-0479">Metal-binding</keyword>
<evidence type="ECO:0000256" key="2">
    <source>
        <dbReference type="ARBA" id="ARBA00022692"/>
    </source>
</evidence>
<accession>A0A699ZQ78</accession>
<dbReference type="InterPro" id="IPR040176">
    <property type="entry name" value="RNF121/RNF175"/>
</dbReference>
<dbReference type="GO" id="GO:0061630">
    <property type="term" value="F:ubiquitin protein ligase activity"/>
    <property type="evidence" value="ECO:0007669"/>
    <property type="project" value="TreeGrafter"/>
</dbReference>
<comment type="caution">
    <text evidence="7">The sequence shown here is derived from an EMBL/GenBank/DDBJ whole genome shotgun (WGS) entry which is preliminary data.</text>
</comment>
<reference evidence="7 8" key="1">
    <citation type="submission" date="2020-02" db="EMBL/GenBank/DDBJ databases">
        <title>Draft genome sequence of Haematococcus lacustris strain NIES-144.</title>
        <authorList>
            <person name="Morimoto D."/>
            <person name="Nakagawa S."/>
            <person name="Yoshida T."/>
            <person name="Sawayama S."/>
        </authorList>
    </citation>
    <scope>NUCLEOTIDE SEQUENCE [LARGE SCALE GENOMIC DNA]</scope>
    <source>
        <strain evidence="7 8">NIES-144</strain>
    </source>
</reference>
<gene>
    <name evidence="7" type="ORF">HaLaN_20917</name>
</gene>
<evidence type="ECO:0000313" key="7">
    <source>
        <dbReference type="EMBL" id="GFH23320.1"/>
    </source>
</evidence>
<dbReference type="GO" id="GO:0000139">
    <property type="term" value="C:Golgi membrane"/>
    <property type="evidence" value="ECO:0007669"/>
    <property type="project" value="TreeGrafter"/>
</dbReference>